<dbReference type="InterPro" id="IPR056884">
    <property type="entry name" value="NPHP3-like_N"/>
</dbReference>
<dbReference type="GO" id="GO:0003824">
    <property type="term" value="F:catalytic activity"/>
    <property type="evidence" value="ECO:0007669"/>
    <property type="project" value="InterPro"/>
</dbReference>
<dbReference type="PROSITE" id="PS50837">
    <property type="entry name" value="NACHT"/>
    <property type="match status" value="1"/>
</dbReference>
<dbReference type="EMBL" id="CAJPDQ010000014">
    <property type="protein sequence ID" value="CAF9919085.1"/>
    <property type="molecule type" value="Genomic_DNA"/>
</dbReference>
<name>A0A8H3IKT2_9LECA</name>
<dbReference type="SUPFAM" id="SSF82171">
    <property type="entry name" value="DPP6 N-terminal domain-like"/>
    <property type="match status" value="1"/>
</dbReference>
<organism evidence="5 6">
    <name type="scientific">Gomphillus americanus</name>
    <dbReference type="NCBI Taxonomy" id="1940652"/>
    <lineage>
        <taxon>Eukaryota</taxon>
        <taxon>Fungi</taxon>
        <taxon>Dikarya</taxon>
        <taxon>Ascomycota</taxon>
        <taxon>Pezizomycotina</taxon>
        <taxon>Lecanoromycetes</taxon>
        <taxon>OSLEUM clade</taxon>
        <taxon>Ostropomycetidae</taxon>
        <taxon>Ostropales</taxon>
        <taxon>Graphidaceae</taxon>
        <taxon>Gomphilloideae</taxon>
        <taxon>Gomphillus</taxon>
    </lineage>
</organism>
<evidence type="ECO:0000256" key="2">
    <source>
        <dbReference type="ARBA" id="ARBA00022737"/>
    </source>
</evidence>
<dbReference type="InterPro" id="IPR007111">
    <property type="entry name" value="NACHT_NTPase"/>
</dbReference>
<keyword evidence="6" id="KW-1185">Reference proteome</keyword>
<dbReference type="GO" id="GO:0009116">
    <property type="term" value="P:nucleoside metabolic process"/>
    <property type="evidence" value="ECO:0007669"/>
    <property type="project" value="InterPro"/>
</dbReference>
<gene>
    <name evidence="5" type="ORF">GOMPHAMPRED_001674</name>
</gene>
<dbReference type="InterPro" id="IPR011044">
    <property type="entry name" value="Quino_amine_DH_bsu"/>
</dbReference>
<evidence type="ECO:0000313" key="6">
    <source>
        <dbReference type="Proteomes" id="UP000664169"/>
    </source>
</evidence>
<dbReference type="Gene3D" id="3.40.50.300">
    <property type="entry name" value="P-loop containing nucleotide triphosphate hydrolases"/>
    <property type="match status" value="1"/>
</dbReference>
<dbReference type="Pfam" id="PF24883">
    <property type="entry name" value="NPHP3_N"/>
    <property type="match status" value="1"/>
</dbReference>
<dbReference type="PROSITE" id="PS50294">
    <property type="entry name" value="WD_REPEATS_REGION"/>
    <property type="match status" value="1"/>
</dbReference>
<keyword evidence="2" id="KW-0677">Repeat</keyword>
<dbReference type="InterPro" id="IPR019775">
    <property type="entry name" value="WD40_repeat_CS"/>
</dbReference>
<dbReference type="OrthoDB" id="4927664at2759"/>
<protein>
    <recommendedName>
        <fullName evidence="4">NACHT domain-containing protein</fullName>
    </recommendedName>
</protein>
<feature type="repeat" description="WD" evidence="3">
    <location>
        <begin position="922"/>
        <end position="963"/>
    </location>
</feature>
<dbReference type="Pfam" id="PF00400">
    <property type="entry name" value="WD40"/>
    <property type="match status" value="2"/>
</dbReference>
<evidence type="ECO:0000256" key="3">
    <source>
        <dbReference type="PROSITE-ProRule" id="PRU00221"/>
    </source>
</evidence>
<dbReference type="SUPFAM" id="SSF53167">
    <property type="entry name" value="Purine and uridine phosphorylases"/>
    <property type="match status" value="1"/>
</dbReference>
<keyword evidence="1 3" id="KW-0853">WD repeat</keyword>
<dbReference type="SMART" id="SM00320">
    <property type="entry name" value="WD40"/>
    <property type="match status" value="5"/>
</dbReference>
<comment type="caution">
    <text evidence="5">The sequence shown here is derived from an EMBL/GenBank/DDBJ whole genome shotgun (WGS) entry which is preliminary data.</text>
</comment>
<dbReference type="InterPro" id="IPR015943">
    <property type="entry name" value="WD40/YVTN_repeat-like_dom_sf"/>
</dbReference>
<reference evidence="5" key="1">
    <citation type="submission" date="2021-03" db="EMBL/GenBank/DDBJ databases">
        <authorList>
            <person name="Tagirdzhanova G."/>
        </authorList>
    </citation>
    <scope>NUCLEOTIDE SEQUENCE</scope>
</reference>
<dbReference type="InterPro" id="IPR001680">
    <property type="entry name" value="WD40_rpt"/>
</dbReference>
<proteinExistence type="predicted"/>
<dbReference type="InterPro" id="IPR027417">
    <property type="entry name" value="P-loop_NTPase"/>
</dbReference>
<dbReference type="Gene3D" id="3.40.50.1580">
    <property type="entry name" value="Nucleoside phosphorylase domain"/>
    <property type="match status" value="1"/>
</dbReference>
<dbReference type="InterPro" id="IPR035994">
    <property type="entry name" value="Nucleoside_phosphorylase_sf"/>
</dbReference>
<dbReference type="SUPFAM" id="SSF50969">
    <property type="entry name" value="YVTN repeat-like/Quinoprotein amine dehydrogenase"/>
    <property type="match status" value="1"/>
</dbReference>
<evidence type="ECO:0000259" key="4">
    <source>
        <dbReference type="PROSITE" id="PS50837"/>
    </source>
</evidence>
<dbReference type="PANTHER" id="PTHR10039">
    <property type="entry name" value="AMELOGENIN"/>
    <property type="match status" value="1"/>
</dbReference>
<feature type="domain" description="NACHT" evidence="4">
    <location>
        <begin position="393"/>
        <end position="534"/>
    </location>
</feature>
<accession>A0A8H3IKT2</accession>
<dbReference type="Gene3D" id="2.130.10.10">
    <property type="entry name" value="YVTN repeat-like/Quinoprotein amine dehydrogenase"/>
    <property type="match status" value="2"/>
</dbReference>
<dbReference type="Proteomes" id="UP000664169">
    <property type="component" value="Unassembled WGS sequence"/>
</dbReference>
<dbReference type="SUPFAM" id="SSF52540">
    <property type="entry name" value="P-loop containing nucleoside triphosphate hydrolases"/>
    <property type="match status" value="1"/>
</dbReference>
<dbReference type="PROSITE" id="PS50082">
    <property type="entry name" value="WD_REPEATS_2"/>
    <property type="match status" value="1"/>
</dbReference>
<evidence type="ECO:0000313" key="5">
    <source>
        <dbReference type="EMBL" id="CAF9919085.1"/>
    </source>
</evidence>
<evidence type="ECO:0000256" key="1">
    <source>
        <dbReference type="ARBA" id="ARBA00022574"/>
    </source>
</evidence>
<sequence>MTINLPKRPAGRQDFQIAIVCALTLEADMVEALLDKDWEDNNLKYGKAKGDLNSYTCGVIAGKNIVLAHCHTIGSNTAAQVATGLRSSFTGIRIAFVVGVCGVVPFTKEGNEIVLGDCIISTAVVQFDHGRQGPKGFDVSEGLWGLGRAGIEIGSLLGKLKGRKSGQRLATNLALHLQDLQKEIPEGAKYPGKEEDRLYQTVYLHGHRKDGEISTEYCVDCNTTAGICDRSCKELGCEDKYLRPRARLNGDESTPRIHFGSIGSSNSVLMSGLRRNGISRAVNVIAFEMEGSGVWDVYPTVIIKGAFAAAGVKAFLQEVELGDDDLPKGGMNENIEEILQGKDNECLRDLKITDPRDDKTRIEDAKGGLLDDAYRWIIDNKAFKSWMAATECKVLWITGDAGKGKTMLLSGAINEFNKMETSTVYFYFQATDVRLNNGAAALRGLMFLMIKQAPKLISYIREDYDQTGSLLFQDKNAWFALSRIFMQMLTSPFLATTNIVLDALDECENNRDELLQLIVKSARISTAKWLISSRNWPVIGKQLEHMLGGTRLSLELNKESVSAAVTTYIQYNVEQLDNRHHYSQPTKILIAHYLQKHSDDTFLWVALACQHLMKVKPWKAYESLQTLPPGIDQLYKRMMDLLQESEEKDILTTILTTVSIALRPLNIEELTRMANLPRHIATRPGDLQELIYDCGSFLIYRDGTIQFVHASAQQYLLLKDERLFSDGKHETQLKLFRESVNVILSTLVYNIFNATHPGLSIDEIEIPMIDPLQHARYSCGYFLDHFVSASCVASIEPEDSQLLHTFLTTCWFEWLEATSLIKISAKAIQSVADLYTHMHAQDISSSNTYDPELRHLAFDAYRFVGAFRHIIEHFPLQIYLSGPLFSPPINLIKPVLRMTPSIKISQKNTMPYHRWSSRLHNLEGHSHRITTIQFSPDGSLICTGSDDMSIKIWNSESGVLRTTLHSRNCISSIQLSPDGKLLATDGRASGEENELSPEIWIWHVPSEIVLQKIKVPSRFLPFAFFPCGDRLAAVTTRGPATIYIWGLESMNLSSYETESQDARDIHVSYNGQLLAIDFGDYYALFNVQTGVLQRKFVEISDDIGDVAISFKFSNRYVVFMDSNAICWVDLITDTPRRVPGPCSSLSPISLEFVPNTSLLGIYSSGNGQIDVIDLDLGTFVKRLSFSIGITHFKFAPSRPDYICSASGREGSLWSLEVSPKKDLKDQPQPSHTPYRMYFLPCGTKIFAKSPVWTRLYNAQDLGQTYETLLDHADLDLSKETFSNSGMAFTITTPRDGKCKAYYLEYGLEKICLKRQDVSSMKFSPNGDLLLVGSQSGQIDILQVKPLPSLLESFQAHREEITDIVFRPDGSSFLSIGRMGNVHRIKQWSTASKDFIRSIKVRDMMSHTTVSPNGQQIAFSSSASPYSTVITIRDLIKKATQTKFTTVNPVDTLTYDDYGVYLRSSAEQWNVNPSLSDVSASIVAEVILTVRGRWIYQGETKLLWMAPDYGQPTAVHGKTVALWHNLTGKLLFLELSRSRIVILPWKTQCIVTHTEG</sequence>
<dbReference type="PANTHER" id="PTHR10039:SF14">
    <property type="entry name" value="NACHT DOMAIN-CONTAINING PROTEIN"/>
    <property type="match status" value="1"/>
</dbReference>
<dbReference type="PROSITE" id="PS00678">
    <property type="entry name" value="WD_REPEATS_1"/>
    <property type="match status" value="1"/>
</dbReference>